<sequence length="398" mass="46365">MKKILIILVFLQFLIFSKEEVKIVNGFKQGKFIDRLEDGSIEKGKYVNDIKSGEYTFEIPDNNLLLKGNYLNGLLNGVEKIYKNGKYIGEITYFQNKVLGNQVEYIDELIRSGYMGVNNNGYFKLKTPDSIIEYKQENDLVTGQVIINKNNGDKIYLTLFEGITLGDVKYVKRNGEISYYEYLFDIENITKSEEKFLENIYIYLEENKVEKINNLKNGNVKIEVDNAIIEYSYVNNEITGTVRLTFPDIIKEITFKNGKREGIATYTSDNFSEIRSYKNDILEGNIKKEKETLVYSKGKMIKMIQYIDDKTFITTNFINEKPVGNLIITENGKERIIAKYDKNHILVFNVKEYAKNGDKLLFYGSLTNPIYIIAYKKNGEKRQYKSLKDYLENKEYVK</sequence>
<evidence type="ECO:0000313" key="2">
    <source>
        <dbReference type="Proteomes" id="UP000002072"/>
    </source>
</evidence>
<dbReference type="OrthoDB" id="95036at2"/>
<dbReference type="SUPFAM" id="SSF82185">
    <property type="entry name" value="Histone H3 K4-specific methyltransferase SET7/9 N-terminal domain"/>
    <property type="match status" value="2"/>
</dbReference>
<dbReference type="EMBL" id="CP001779">
    <property type="protein sequence ID" value="ACZ00510.1"/>
    <property type="molecule type" value="Genomic_DNA"/>
</dbReference>
<protein>
    <submittedName>
        <fullName evidence="1">Uncharacterized protein</fullName>
    </submittedName>
</protein>
<keyword evidence="2" id="KW-1185">Reference proteome</keyword>
<gene>
    <name evidence="1" type="ordered locus">Smon_0010</name>
</gene>
<name>D1AW34_STRM9</name>
<organism evidence="1 2">
    <name type="scientific">Streptobacillus moniliformis (strain ATCC 14647 / DSM 12112 / NCTC 10651 / 9901)</name>
    <dbReference type="NCBI Taxonomy" id="519441"/>
    <lineage>
        <taxon>Bacteria</taxon>
        <taxon>Fusobacteriati</taxon>
        <taxon>Fusobacteriota</taxon>
        <taxon>Fusobacteriia</taxon>
        <taxon>Fusobacteriales</taxon>
        <taxon>Leptotrichiaceae</taxon>
        <taxon>Streptobacillus</taxon>
    </lineage>
</organism>
<reference evidence="1 2" key="1">
    <citation type="journal article" date="2009" name="Stand. Genomic Sci.">
        <title>Complete genome sequence of Streptobacillus moniliformis type strain (9901T).</title>
        <authorList>
            <person name="Nolan M."/>
            <person name="Gronow S."/>
            <person name="Lapidus A."/>
            <person name="Ivanova N."/>
            <person name="Copeland A."/>
            <person name="Lucas S."/>
            <person name="Del Rio T.G."/>
            <person name="Chen F."/>
            <person name="Tice H."/>
            <person name="Pitluck S."/>
            <person name="Cheng J.F."/>
            <person name="Sims D."/>
            <person name="Meincke L."/>
            <person name="Bruce D."/>
            <person name="Goodwin L."/>
            <person name="Brettin T."/>
            <person name="Han C."/>
            <person name="Detter J.C."/>
            <person name="Ovchinikova G."/>
            <person name="Pati A."/>
            <person name="Mavromatis K."/>
            <person name="Mikhailova N."/>
            <person name="Chen A."/>
            <person name="Palaniappan K."/>
            <person name="Land M."/>
            <person name="Hauser L."/>
            <person name="Chang Y.J."/>
            <person name="Jeffries C.D."/>
            <person name="Rohde M."/>
            <person name="Sproer C."/>
            <person name="Goker M."/>
            <person name="Bristow J."/>
            <person name="Eisen J.A."/>
            <person name="Markowitz V."/>
            <person name="Hugenholtz P."/>
            <person name="Kyrpides N.C."/>
            <person name="Klenk H.P."/>
            <person name="Chain P."/>
        </authorList>
    </citation>
    <scope>NUCLEOTIDE SEQUENCE [LARGE SCALE GENOMIC DNA]</scope>
    <source>
        <strain evidence="2">ATCC 14647 / DSM 12112 / NCTC 10651 / 9901</strain>
    </source>
</reference>
<dbReference type="KEGG" id="smf:Smon_0010"/>
<dbReference type="AlphaFoldDB" id="D1AW34"/>
<dbReference type="Gene3D" id="2.20.110.10">
    <property type="entry name" value="Histone H3 K4-specific methyltransferase SET7/9 N-terminal domain"/>
    <property type="match status" value="1"/>
</dbReference>
<dbReference type="RefSeq" id="WP_012858068.1">
    <property type="nucleotide sequence ID" value="NC_013515.1"/>
</dbReference>
<evidence type="ECO:0000313" key="1">
    <source>
        <dbReference type="EMBL" id="ACZ00510.1"/>
    </source>
</evidence>
<dbReference type="GeneID" id="29674070"/>
<dbReference type="Proteomes" id="UP000002072">
    <property type="component" value="Chromosome"/>
</dbReference>
<accession>D1AW34</accession>
<proteinExistence type="predicted"/>
<dbReference type="HOGENOM" id="CLU_692450_0_0_0"/>